<dbReference type="InterPro" id="IPR036890">
    <property type="entry name" value="HATPase_C_sf"/>
</dbReference>
<feature type="transmembrane region" description="Helical" evidence="1">
    <location>
        <begin position="78"/>
        <end position="106"/>
    </location>
</feature>
<keyword evidence="1" id="KW-1133">Transmembrane helix</keyword>
<feature type="transmembrane region" description="Helical" evidence="1">
    <location>
        <begin position="154"/>
        <end position="175"/>
    </location>
</feature>
<protein>
    <submittedName>
        <fullName evidence="3">GHKL domain-containing protein</fullName>
    </submittedName>
</protein>
<feature type="transmembrane region" description="Helical" evidence="1">
    <location>
        <begin position="187"/>
        <end position="208"/>
    </location>
</feature>
<feature type="transmembrane region" description="Helical" evidence="1">
    <location>
        <begin position="42"/>
        <end position="66"/>
    </location>
</feature>
<dbReference type="PANTHER" id="PTHR40448">
    <property type="entry name" value="TWO-COMPONENT SENSOR HISTIDINE KINASE"/>
    <property type="match status" value="1"/>
</dbReference>
<dbReference type="SUPFAM" id="SSF55874">
    <property type="entry name" value="ATPase domain of HSP90 chaperone/DNA topoisomerase II/histidine kinase"/>
    <property type="match status" value="1"/>
</dbReference>
<comment type="caution">
    <text evidence="3">The sequence shown here is derived from an EMBL/GenBank/DDBJ whole genome shotgun (WGS) entry which is preliminary data.</text>
</comment>
<dbReference type="Pfam" id="PF14501">
    <property type="entry name" value="HATPase_c_5"/>
    <property type="match status" value="1"/>
</dbReference>
<accession>A0ABS3HL87</accession>
<keyword evidence="4" id="KW-1185">Reference proteome</keyword>
<evidence type="ECO:0000259" key="2">
    <source>
        <dbReference type="Pfam" id="PF14501"/>
    </source>
</evidence>
<keyword evidence="1" id="KW-0812">Transmembrane</keyword>
<dbReference type="InterPro" id="IPR032834">
    <property type="entry name" value="NatK-like_C"/>
</dbReference>
<dbReference type="CDD" id="cd16935">
    <property type="entry name" value="HATPase_AgrC-ComD-like"/>
    <property type="match status" value="1"/>
</dbReference>
<evidence type="ECO:0000313" key="4">
    <source>
        <dbReference type="Proteomes" id="UP000664495"/>
    </source>
</evidence>
<sequence length="444" mass="52119">MDSVSFFTLFIAMCIENACQLFLYSKLTTKKIPFRMMVILPVISIVVYLFFNYWIFLVIIIYFLIIGKKLHGDYSTNLIWFFGIYTTFSYVVFAYFMNSSILFLIGEDVFDQYMYLINMIVSPIFSIVCNLILLRLIRPSVSFLEKYQDNWNQIFLLIINILLTLCCIIQFGNYWIERYLLKDENPIRKYLIVVFILVIILLIIYLNIKTRQLDKQRIQRLKDSQLADLTSYVQQIETMYEELRGFRHDYHNVLISLNESIKTKDLTVIEDTYKRVLTTEGIVLDDEHFALAKLNNLKTLPIKGIFSTHIIQAFQKNISVHLEIDDIIQEEPIEILDYVRVVSILLDNAIEAAEKAASPFMTIVFLKNEENREIQLTIENSCSDESIDIVKIFNKDYSTKGKNRGFGLATVQSILQNYTNLSLQTEYQDGIFRQILMIKEDLPR</sequence>
<dbReference type="EMBL" id="JAFLVR010000051">
    <property type="protein sequence ID" value="MBO0454211.1"/>
    <property type="molecule type" value="Genomic_DNA"/>
</dbReference>
<keyword evidence="1" id="KW-0472">Membrane</keyword>
<dbReference type="Proteomes" id="UP000664495">
    <property type="component" value="Unassembled WGS sequence"/>
</dbReference>
<evidence type="ECO:0000313" key="3">
    <source>
        <dbReference type="EMBL" id="MBO0454211.1"/>
    </source>
</evidence>
<reference evidence="3 4" key="1">
    <citation type="submission" date="2021-03" db="EMBL/GenBank/DDBJ databases">
        <title>Enterococcal diversity collection.</title>
        <authorList>
            <person name="Gilmore M.S."/>
            <person name="Schwartzman J."/>
            <person name="Van Tyne D."/>
            <person name="Martin M."/>
            <person name="Earl A.M."/>
            <person name="Manson A.L."/>
            <person name="Straub T."/>
            <person name="Salamzade R."/>
            <person name="Saavedra J."/>
            <person name="Lebreton F."/>
            <person name="Prichula J."/>
            <person name="Schaufler K."/>
            <person name="Gaca A."/>
            <person name="Sgardioli B."/>
            <person name="Wagenaar J."/>
            <person name="Strong T."/>
        </authorList>
    </citation>
    <scope>NUCLEOTIDE SEQUENCE [LARGE SCALE GENOMIC DNA]</scope>
    <source>
        <strain evidence="3 4">MJM16</strain>
    </source>
</reference>
<name>A0ABS3HL87_9ENTE</name>
<feature type="domain" description="Sensor histidine kinase NatK-like C-terminal" evidence="2">
    <location>
        <begin position="334"/>
        <end position="438"/>
    </location>
</feature>
<dbReference type="Gene3D" id="3.30.565.10">
    <property type="entry name" value="Histidine kinase-like ATPase, C-terminal domain"/>
    <property type="match status" value="1"/>
</dbReference>
<evidence type="ECO:0000256" key="1">
    <source>
        <dbReference type="SAM" id="Phobius"/>
    </source>
</evidence>
<feature type="transmembrane region" description="Helical" evidence="1">
    <location>
        <begin position="112"/>
        <end position="133"/>
    </location>
</feature>
<dbReference type="PANTHER" id="PTHR40448:SF1">
    <property type="entry name" value="TWO-COMPONENT SENSOR HISTIDINE KINASE"/>
    <property type="match status" value="1"/>
</dbReference>
<gene>
    <name evidence="3" type="ORF">JZO85_18295</name>
</gene>
<organism evidence="3 4">
    <name type="scientific">Candidatus Enterococcus murrayae</name>
    <dbReference type="NCBI Taxonomy" id="2815321"/>
    <lineage>
        <taxon>Bacteria</taxon>
        <taxon>Bacillati</taxon>
        <taxon>Bacillota</taxon>
        <taxon>Bacilli</taxon>
        <taxon>Lactobacillales</taxon>
        <taxon>Enterococcaceae</taxon>
        <taxon>Enterococcus</taxon>
    </lineage>
</organism>
<proteinExistence type="predicted"/>